<keyword evidence="3 5" id="KW-0812">Transmembrane</keyword>
<dbReference type="Pfam" id="PF00153">
    <property type="entry name" value="Mito_carr"/>
    <property type="match status" value="1"/>
</dbReference>
<dbReference type="Proteomes" id="UP001163046">
    <property type="component" value="Unassembled WGS sequence"/>
</dbReference>
<evidence type="ECO:0000256" key="7">
    <source>
        <dbReference type="SAM" id="Phobius"/>
    </source>
</evidence>
<feature type="transmembrane region" description="Helical" evidence="7">
    <location>
        <begin position="36"/>
        <end position="61"/>
    </location>
</feature>
<keyword evidence="9" id="KW-1185">Reference proteome</keyword>
<dbReference type="SUPFAM" id="SSF103506">
    <property type="entry name" value="Mitochondrial carrier"/>
    <property type="match status" value="1"/>
</dbReference>
<name>A0A9X0CZU6_9CNID</name>
<dbReference type="OrthoDB" id="434783at2759"/>
<sequence>MLKTRLIVQNVKPSLSHYRGIMHGFRKIWKAEGFLALYKGLLPTFLGVVITGLLEVSYLAYGILDSSIGPNLLVISLQFTCFIKWMSGRCR</sequence>
<evidence type="ECO:0000256" key="5">
    <source>
        <dbReference type="PROSITE-ProRule" id="PRU00282"/>
    </source>
</evidence>
<keyword evidence="4 5" id="KW-0472">Membrane</keyword>
<feature type="transmembrane region" description="Helical" evidence="7">
    <location>
        <begin position="67"/>
        <end position="86"/>
    </location>
</feature>
<dbReference type="Gene3D" id="1.50.40.10">
    <property type="entry name" value="Mitochondrial carrier domain"/>
    <property type="match status" value="1"/>
</dbReference>
<evidence type="ECO:0000256" key="1">
    <source>
        <dbReference type="ARBA" id="ARBA00004141"/>
    </source>
</evidence>
<evidence type="ECO:0000256" key="4">
    <source>
        <dbReference type="ARBA" id="ARBA00023136"/>
    </source>
</evidence>
<keyword evidence="6" id="KW-0813">Transport</keyword>
<accession>A0A9X0CZU6</accession>
<dbReference type="EMBL" id="MU826189">
    <property type="protein sequence ID" value="KAJ7381596.1"/>
    <property type="molecule type" value="Genomic_DNA"/>
</dbReference>
<organism evidence="8 9">
    <name type="scientific">Desmophyllum pertusum</name>
    <dbReference type="NCBI Taxonomy" id="174260"/>
    <lineage>
        <taxon>Eukaryota</taxon>
        <taxon>Metazoa</taxon>
        <taxon>Cnidaria</taxon>
        <taxon>Anthozoa</taxon>
        <taxon>Hexacorallia</taxon>
        <taxon>Scleractinia</taxon>
        <taxon>Caryophylliina</taxon>
        <taxon>Caryophylliidae</taxon>
        <taxon>Desmophyllum</taxon>
    </lineage>
</organism>
<proteinExistence type="inferred from homology"/>
<protein>
    <submittedName>
        <fullName evidence="8">Uncharacterized protein</fullName>
    </submittedName>
</protein>
<evidence type="ECO:0000256" key="2">
    <source>
        <dbReference type="ARBA" id="ARBA00006375"/>
    </source>
</evidence>
<reference evidence="8" key="1">
    <citation type="submission" date="2023-01" db="EMBL/GenBank/DDBJ databases">
        <title>Genome assembly of the deep-sea coral Lophelia pertusa.</title>
        <authorList>
            <person name="Herrera S."/>
            <person name="Cordes E."/>
        </authorList>
    </citation>
    <scope>NUCLEOTIDE SEQUENCE</scope>
    <source>
        <strain evidence="8">USNM1676648</strain>
        <tissue evidence="8">Polyp</tissue>
    </source>
</reference>
<comment type="subcellular location">
    <subcellularLocation>
        <location evidence="1">Membrane</location>
        <topology evidence="1">Multi-pass membrane protein</topology>
    </subcellularLocation>
</comment>
<evidence type="ECO:0000256" key="6">
    <source>
        <dbReference type="RuleBase" id="RU000488"/>
    </source>
</evidence>
<comment type="caution">
    <text evidence="8">The sequence shown here is derived from an EMBL/GenBank/DDBJ whole genome shotgun (WGS) entry which is preliminary data.</text>
</comment>
<evidence type="ECO:0000313" key="9">
    <source>
        <dbReference type="Proteomes" id="UP001163046"/>
    </source>
</evidence>
<feature type="repeat" description="Solcar" evidence="5">
    <location>
        <begin position="1"/>
        <end position="65"/>
    </location>
</feature>
<dbReference type="AlphaFoldDB" id="A0A9X0CZU6"/>
<dbReference type="InterPro" id="IPR018108">
    <property type="entry name" value="MCP_transmembrane"/>
</dbReference>
<gene>
    <name evidence="8" type="ORF">OS493_040223</name>
</gene>
<comment type="similarity">
    <text evidence="2 6">Belongs to the mitochondrial carrier (TC 2.A.29) family.</text>
</comment>
<dbReference type="GO" id="GO:0016020">
    <property type="term" value="C:membrane"/>
    <property type="evidence" value="ECO:0007669"/>
    <property type="project" value="UniProtKB-SubCell"/>
</dbReference>
<keyword evidence="7" id="KW-1133">Transmembrane helix</keyword>
<dbReference type="InterPro" id="IPR023395">
    <property type="entry name" value="MCP_dom_sf"/>
</dbReference>
<evidence type="ECO:0000256" key="3">
    <source>
        <dbReference type="ARBA" id="ARBA00022692"/>
    </source>
</evidence>
<evidence type="ECO:0000313" key="8">
    <source>
        <dbReference type="EMBL" id="KAJ7381596.1"/>
    </source>
</evidence>
<dbReference type="PROSITE" id="PS50920">
    <property type="entry name" value="SOLCAR"/>
    <property type="match status" value="1"/>
</dbReference>